<dbReference type="OrthoDB" id="9787430at2"/>
<organism evidence="7 8">
    <name type="scientific">Andreesenia angusta</name>
    <dbReference type="NCBI Taxonomy" id="39480"/>
    <lineage>
        <taxon>Bacteria</taxon>
        <taxon>Bacillati</taxon>
        <taxon>Bacillota</taxon>
        <taxon>Tissierellia</taxon>
        <taxon>Tissierellales</taxon>
        <taxon>Gottschalkiaceae</taxon>
        <taxon>Andreesenia</taxon>
    </lineage>
</organism>
<dbReference type="Pfam" id="PF04286">
    <property type="entry name" value="DUF445"/>
    <property type="match status" value="1"/>
</dbReference>
<gene>
    <name evidence="7" type="ORF">EUAN_00190</name>
</gene>
<comment type="caution">
    <text evidence="7">The sequence shown here is derived from an EMBL/GenBank/DDBJ whole genome shotgun (WGS) entry which is preliminary data.</text>
</comment>
<evidence type="ECO:0000313" key="8">
    <source>
        <dbReference type="Proteomes" id="UP000180254"/>
    </source>
</evidence>
<dbReference type="PANTHER" id="PTHR35791:SF1">
    <property type="entry name" value="UPF0754 MEMBRANE PROTEIN YHEB"/>
    <property type="match status" value="1"/>
</dbReference>
<dbReference type="AlphaFoldDB" id="A0A1S1VAH5"/>
<dbReference type="EMBL" id="MKIE01000001">
    <property type="protein sequence ID" value="OHW63157.1"/>
    <property type="molecule type" value="Genomic_DNA"/>
</dbReference>
<reference evidence="7 8" key="1">
    <citation type="submission" date="2016-09" db="EMBL/GenBank/DDBJ databases">
        <title>Genome sequence of Eubacterium angustum.</title>
        <authorList>
            <person name="Poehlein A."/>
            <person name="Daniel R."/>
        </authorList>
    </citation>
    <scope>NUCLEOTIDE SEQUENCE [LARGE SCALE GENOMIC DNA]</scope>
    <source>
        <strain evidence="7 8">DSM 1989</strain>
    </source>
</reference>
<evidence type="ECO:0000256" key="3">
    <source>
        <dbReference type="ARBA" id="ARBA00022692"/>
    </source>
</evidence>
<evidence type="ECO:0000256" key="1">
    <source>
        <dbReference type="ARBA" id="ARBA00004308"/>
    </source>
</evidence>
<comment type="subcellular location">
    <subcellularLocation>
        <location evidence="1">Endomembrane system</location>
    </subcellularLocation>
</comment>
<feature type="transmembrane region" description="Helical" evidence="6">
    <location>
        <begin position="6"/>
        <end position="25"/>
    </location>
</feature>
<proteinExistence type="inferred from homology"/>
<dbReference type="InterPro" id="IPR007383">
    <property type="entry name" value="DUF445"/>
</dbReference>
<dbReference type="STRING" id="39480.EUAN_00190"/>
<evidence type="ECO:0008006" key="9">
    <source>
        <dbReference type="Google" id="ProtNLM"/>
    </source>
</evidence>
<comment type="similarity">
    <text evidence="2">Belongs to the UPF0754 family.</text>
</comment>
<name>A0A1S1VAH5_9FIRM</name>
<dbReference type="Proteomes" id="UP000180254">
    <property type="component" value="Unassembled WGS sequence"/>
</dbReference>
<evidence type="ECO:0000313" key="7">
    <source>
        <dbReference type="EMBL" id="OHW63157.1"/>
    </source>
</evidence>
<keyword evidence="5 6" id="KW-0472">Membrane</keyword>
<protein>
    <recommendedName>
        <fullName evidence="9">DUF445 domain-containing protein</fullName>
    </recommendedName>
</protein>
<keyword evidence="4 6" id="KW-1133">Transmembrane helix</keyword>
<evidence type="ECO:0000256" key="4">
    <source>
        <dbReference type="ARBA" id="ARBA00022989"/>
    </source>
</evidence>
<accession>A0A1S1VAH5</accession>
<evidence type="ECO:0000256" key="6">
    <source>
        <dbReference type="SAM" id="Phobius"/>
    </source>
</evidence>
<evidence type="ECO:0000256" key="5">
    <source>
        <dbReference type="ARBA" id="ARBA00023136"/>
    </source>
</evidence>
<sequence>MSDFVKIIMLAAIGAGIGWITNYIAIKLMFRPLNPVSIGGIKLQGLIPKRKAEIAKSIGQVVEQELLSMDDLVGKLMQEENIAPVKNGMRFKIREVVENKLPSIIPASIKNMIVSYIDNIVEEDGDRIIQEFIENLSKEEGGKINFSEIVEEKINSFELDKIEQIVVDIANKELKHIEAIGAFLGLVIGLVQGAVVVFA</sequence>
<feature type="transmembrane region" description="Helical" evidence="6">
    <location>
        <begin position="179"/>
        <end position="198"/>
    </location>
</feature>
<keyword evidence="3 6" id="KW-0812">Transmembrane</keyword>
<keyword evidence="8" id="KW-1185">Reference proteome</keyword>
<evidence type="ECO:0000256" key="2">
    <source>
        <dbReference type="ARBA" id="ARBA00008053"/>
    </source>
</evidence>
<dbReference type="GO" id="GO:0012505">
    <property type="term" value="C:endomembrane system"/>
    <property type="evidence" value="ECO:0007669"/>
    <property type="project" value="UniProtKB-SubCell"/>
</dbReference>
<dbReference type="RefSeq" id="WP_071060449.1">
    <property type="nucleotide sequence ID" value="NZ_MKIE01000001.1"/>
</dbReference>
<dbReference type="PANTHER" id="PTHR35791">
    <property type="entry name" value="UPF0754 MEMBRANE PROTEIN YHEB"/>
    <property type="match status" value="1"/>
</dbReference>